<feature type="chain" id="PRO_5039373459" description="Glycosyltransferase RgtA/B/C/D-like domain-containing protein" evidence="2">
    <location>
        <begin position="23"/>
        <end position="538"/>
    </location>
</feature>
<reference evidence="4" key="1">
    <citation type="submission" date="2010-03" db="EMBL/GenBank/DDBJ databases">
        <title>The complete chromosome of Tsukamurella paurometabola DSM 20162.</title>
        <authorList>
            <consortium name="US DOE Joint Genome Institute (JGI-PGF)"/>
            <person name="Lucas S."/>
            <person name="Copeland A."/>
            <person name="Lapidus A."/>
            <person name="Glavina del Rio T."/>
            <person name="Dalin E."/>
            <person name="Tice H."/>
            <person name="Bruce D."/>
            <person name="Goodwin L."/>
            <person name="Pitluck S."/>
            <person name="Kyrpides N."/>
            <person name="Mavromatis K."/>
            <person name="Ivanova N."/>
            <person name="Mikhailova N."/>
            <person name="Munk A.C."/>
            <person name="Brettin T."/>
            <person name="Detter J.C."/>
            <person name="Tapia R."/>
            <person name="Han C."/>
            <person name="Larimer F."/>
            <person name="Land M."/>
            <person name="Hauser L."/>
            <person name="Markowitz V."/>
            <person name="Cheng J.-F."/>
            <person name="Hugenholtz P."/>
            <person name="Woyke T."/>
            <person name="Wu D."/>
            <person name="Jando M."/>
            <person name="Brambilla E."/>
            <person name="Klenk H.-P."/>
            <person name="Eisen J.A."/>
        </authorList>
    </citation>
    <scope>NUCLEOTIDE SEQUENCE [LARGE SCALE GENOMIC DNA]</scope>
    <source>
        <strain evidence="4">ATCC 8368 / DSM 20162 / CCUG 35730 / CIP 100753 / JCM 10117 / KCTC 9821 / NBRC 16120 / NCIMB 702349 / NCTC 13040</strain>
    </source>
</reference>
<dbReference type="KEGG" id="tpr:Tpau_0076"/>
<keyword evidence="1" id="KW-0812">Transmembrane</keyword>
<feature type="transmembrane region" description="Helical" evidence="1">
    <location>
        <begin position="351"/>
        <end position="369"/>
    </location>
</feature>
<gene>
    <name evidence="3" type="ordered locus">Tpau_0076</name>
</gene>
<feature type="transmembrane region" description="Helical" evidence="1">
    <location>
        <begin position="399"/>
        <end position="421"/>
    </location>
</feature>
<dbReference type="RefSeq" id="WP_013124785.1">
    <property type="nucleotide sequence ID" value="NC_014158.1"/>
</dbReference>
<feature type="signal peptide" evidence="2">
    <location>
        <begin position="1"/>
        <end position="22"/>
    </location>
</feature>
<dbReference type="AlphaFoldDB" id="D5UPW2"/>
<feature type="transmembrane region" description="Helical" evidence="1">
    <location>
        <begin position="160"/>
        <end position="191"/>
    </location>
</feature>
<keyword evidence="1" id="KW-1133">Transmembrane helix</keyword>
<evidence type="ECO:0000313" key="4">
    <source>
        <dbReference type="Proteomes" id="UP000001213"/>
    </source>
</evidence>
<protein>
    <recommendedName>
        <fullName evidence="5">Glycosyltransferase RgtA/B/C/D-like domain-containing protein</fullName>
    </recommendedName>
</protein>
<evidence type="ECO:0000256" key="1">
    <source>
        <dbReference type="SAM" id="Phobius"/>
    </source>
</evidence>
<reference evidence="3 4" key="2">
    <citation type="journal article" date="2011" name="Stand. Genomic Sci.">
        <title>Complete genome sequence of Tsukamurella paurometabola type strain (no. 33).</title>
        <authorList>
            <person name="Munk A.C."/>
            <person name="Lapidus A."/>
            <person name="Lucas S."/>
            <person name="Nolan M."/>
            <person name="Tice H."/>
            <person name="Cheng J.F."/>
            <person name="Del Rio T.G."/>
            <person name="Goodwin L."/>
            <person name="Pitluck S."/>
            <person name="Liolios K."/>
            <person name="Huntemann M."/>
            <person name="Ivanova N."/>
            <person name="Mavromatis K."/>
            <person name="Mikhailova N."/>
            <person name="Pati A."/>
            <person name="Chen A."/>
            <person name="Palaniappan K."/>
            <person name="Tapia R."/>
            <person name="Han C."/>
            <person name="Land M."/>
            <person name="Hauser L."/>
            <person name="Chang Y.J."/>
            <person name="Jeffries C.D."/>
            <person name="Brettin T."/>
            <person name="Yasawong M."/>
            <person name="Brambilla E.M."/>
            <person name="Rohde M."/>
            <person name="Sikorski J."/>
            <person name="Goker M."/>
            <person name="Detter J.C."/>
            <person name="Woyke T."/>
            <person name="Bristow J."/>
            <person name="Eisen J.A."/>
            <person name="Markowitz V."/>
            <person name="Hugenholtz P."/>
            <person name="Kyrpides N.C."/>
            <person name="Klenk H.P."/>
        </authorList>
    </citation>
    <scope>NUCLEOTIDE SEQUENCE [LARGE SCALE GENOMIC DNA]</scope>
    <source>
        <strain evidence="4">ATCC 8368 / DSM 20162 / CCUG 35730 / CIP 100753 / JCM 10117 / KCTC 9821 / NBRC 16120 / NCIMB 702349 / NCTC 13040</strain>
    </source>
</reference>
<dbReference type="EMBL" id="CP001966">
    <property type="protein sequence ID" value="ADG76730.1"/>
    <property type="molecule type" value="Genomic_DNA"/>
</dbReference>
<keyword evidence="1" id="KW-0472">Membrane</keyword>
<feature type="transmembrane region" description="Helical" evidence="1">
    <location>
        <begin position="309"/>
        <end position="330"/>
    </location>
</feature>
<evidence type="ECO:0008006" key="5">
    <source>
        <dbReference type="Google" id="ProtNLM"/>
    </source>
</evidence>
<sequence>MHKLWIAIPLAALAFLDSMTLARSHSEAEDAAQYILNVTNGDDLFHSNHLLYGPVNWVNFRLWEALGYAGDAVVPMQVLSVSASLVSVWLVYRIALRVGASLPLSLAATGWVAFSFGFWVYSLEADTYLLPIPFLLWSVMLMLDVIAADASSRSRTFARLSGLGAVAAMAALLHQQYVFLLPVIAITFVIVWRRSSERTSARLLFGLGVFLASSWLLIAVTYCVVGRLAIGLSSPVDIVSWARGHASNGMWEAISAKTPLMMLVGFGRAVFAMNFLFRSPRSSDLMSRVFAGKSLVEERHLAEHGINTVAFLAILLAMAAALAAMAWLLVRLVRRSARRDGEEKFAAKTTFMIFAAVYLLVNVIVIMIWEPGNLEFWIAVMPALAIALAVLLSERTRAVAASFVLVGALFVANLLGAVVPYSQTSNDYWAMQNGGFRGLVAEGDVIVTDCPYLCRGDLALLTDVPPIDASSDDVDELTAALGTPGTDVFVSSWTFDPPPQAEAPTGNGTVRKQLDERRSQLVEVGRSGDQIIYRLERG</sequence>
<organism evidence="3 4">
    <name type="scientific">Tsukamurella paurometabola (strain ATCC 8368 / DSM 20162 / CCUG 35730 / CIP 100753 / JCM 10117 / KCTC 9821 / NBRC 16120 / NCIMB 702349 / NCTC 13040)</name>
    <name type="common">Corynebacterium paurometabolum</name>
    <dbReference type="NCBI Taxonomy" id="521096"/>
    <lineage>
        <taxon>Bacteria</taxon>
        <taxon>Bacillati</taxon>
        <taxon>Actinomycetota</taxon>
        <taxon>Actinomycetes</taxon>
        <taxon>Mycobacteriales</taxon>
        <taxon>Tsukamurellaceae</taxon>
        <taxon>Tsukamurella</taxon>
    </lineage>
</organism>
<proteinExistence type="predicted"/>
<dbReference type="eggNOG" id="COG1807">
    <property type="taxonomic scope" value="Bacteria"/>
</dbReference>
<feature type="transmembrane region" description="Helical" evidence="1">
    <location>
        <begin position="104"/>
        <end position="122"/>
    </location>
</feature>
<feature type="transmembrane region" description="Helical" evidence="1">
    <location>
        <begin position="128"/>
        <end position="148"/>
    </location>
</feature>
<keyword evidence="4" id="KW-1185">Reference proteome</keyword>
<dbReference type="Proteomes" id="UP000001213">
    <property type="component" value="Chromosome"/>
</dbReference>
<dbReference type="HOGENOM" id="CLU_506150_0_0_11"/>
<feature type="transmembrane region" description="Helical" evidence="1">
    <location>
        <begin position="375"/>
        <end position="392"/>
    </location>
</feature>
<name>D5UPW2_TSUPD</name>
<feature type="transmembrane region" description="Helical" evidence="1">
    <location>
        <begin position="203"/>
        <end position="225"/>
    </location>
</feature>
<evidence type="ECO:0000256" key="2">
    <source>
        <dbReference type="SAM" id="SignalP"/>
    </source>
</evidence>
<accession>D5UPW2</accession>
<keyword evidence="2" id="KW-0732">Signal</keyword>
<evidence type="ECO:0000313" key="3">
    <source>
        <dbReference type="EMBL" id="ADG76730.1"/>
    </source>
</evidence>